<dbReference type="OrthoDB" id="9807202at2"/>
<evidence type="ECO:0000313" key="4">
    <source>
        <dbReference type="EMBL" id="ASP40994.1"/>
    </source>
</evidence>
<keyword evidence="5" id="KW-1185">Reference proteome</keyword>
<dbReference type="InterPro" id="IPR011324">
    <property type="entry name" value="Cytotoxic_necrot_fac-like_cat"/>
</dbReference>
<reference evidence="4 5" key="1">
    <citation type="submission" date="2017-07" db="EMBL/GenBank/DDBJ databases">
        <title>Annotated genome sequence of Bacterioplanes sanyensis isolated from Red Sea.</title>
        <authorList>
            <person name="Rehman Z.U."/>
        </authorList>
    </citation>
    <scope>NUCLEOTIDE SEQUENCE [LARGE SCALE GENOMIC DNA]</scope>
    <source>
        <strain evidence="4 5">NV9</strain>
    </source>
</reference>
<dbReference type="CDD" id="cd16352">
    <property type="entry name" value="CheD"/>
    <property type="match status" value="1"/>
</dbReference>
<dbReference type="Gene3D" id="3.30.1330.200">
    <property type="match status" value="1"/>
</dbReference>
<dbReference type="PANTHER" id="PTHR35147">
    <property type="entry name" value="CHEMORECEPTOR GLUTAMINE DEAMIDASE CHED-RELATED"/>
    <property type="match status" value="1"/>
</dbReference>
<dbReference type="Pfam" id="PF03975">
    <property type="entry name" value="CheD"/>
    <property type="match status" value="1"/>
</dbReference>
<dbReference type="InterPro" id="IPR038592">
    <property type="entry name" value="CheD-like_sf"/>
</dbReference>
<evidence type="ECO:0000256" key="3">
    <source>
        <dbReference type="HAMAP-Rule" id="MF_01440"/>
    </source>
</evidence>
<comment type="similarity">
    <text evidence="3">Belongs to the CheD family.</text>
</comment>
<keyword evidence="1 3" id="KW-0145">Chemotaxis</keyword>
<keyword evidence="2 3" id="KW-0378">Hydrolase</keyword>
<evidence type="ECO:0000313" key="5">
    <source>
        <dbReference type="Proteomes" id="UP000202440"/>
    </source>
</evidence>
<evidence type="ECO:0000256" key="2">
    <source>
        <dbReference type="ARBA" id="ARBA00022801"/>
    </source>
</evidence>
<gene>
    <name evidence="3" type="primary">cheD</name>
    <name evidence="4" type="ORF">CHH28_18790</name>
</gene>
<dbReference type="EMBL" id="CP022530">
    <property type="protein sequence ID" value="ASP40994.1"/>
    <property type="molecule type" value="Genomic_DNA"/>
</dbReference>
<dbReference type="SUPFAM" id="SSF64438">
    <property type="entry name" value="CNF1/YfiH-like putative cysteine hydrolases"/>
    <property type="match status" value="1"/>
</dbReference>
<comment type="function">
    <text evidence="3">Probably deamidates glutamine residues to glutamate on methyl-accepting chemotaxis receptors (MCPs), playing an important role in chemotaxis.</text>
</comment>
<dbReference type="GO" id="GO:0050568">
    <property type="term" value="F:protein-glutamine glutaminase activity"/>
    <property type="evidence" value="ECO:0007669"/>
    <property type="project" value="UniProtKB-UniRule"/>
</dbReference>
<dbReference type="AlphaFoldDB" id="A0A222FR52"/>
<dbReference type="GO" id="GO:0006935">
    <property type="term" value="P:chemotaxis"/>
    <property type="evidence" value="ECO:0007669"/>
    <property type="project" value="UniProtKB-UniRule"/>
</dbReference>
<evidence type="ECO:0000256" key="1">
    <source>
        <dbReference type="ARBA" id="ARBA00022500"/>
    </source>
</evidence>
<dbReference type="HAMAP" id="MF_01440">
    <property type="entry name" value="CheD"/>
    <property type="match status" value="1"/>
</dbReference>
<dbReference type="PANTHER" id="PTHR35147:SF2">
    <property type="entry name" value="CHEMORECEPTOR GLUTAMINE DEAMIDASE CHED-RELATED"/>
    <property type="match status" value="1"/>
</dbReference>
<dbReference type="KEGG" id="bsan:CHH28_18790"/>
<organism evidence="4 5">
    <name type="scientific">Bacterioplanes sanyensis</name>
    <dbReference type="NCBI Taxonomy" id="1249553"/>
    <lineage>
        <taxon>Bacteria</taxon>
        <taxon>Pseudomonadati</taxon>
        <taxon>Pseudomonadota</taxon>
        <taxon>Gammaproteobacteria</taxon>
        <taxon>Oceanospirillales</taxon>
        <taxon>Oceanospirillaceae</taxon>
        <taxon>Bacterioplanes</taxon>
    </lineage>
</organism>
<dbReference type="InterPro" id="IPR005659">
    <property type="entry name" value="Chemorcpt_Glu_NH3ase_CheD"/>
</dbReference>
<sequence length="188" mass="20773">MRVWAAKILPGEFYVSTNGEMIVTLLGSCISACVRDVKRGIGGMNHFMLPQQSQHSSPQWGGDPLTNASRYGNWAMEYLINGILKRGGNRPDLEVKLFGGGQMIASMTDVGQRNILFAYQYIAEEGLKVAAADVGNNVARKVLYFPDTGAVKVRRIKQLKNDVLLQREQEYQRSVNTDKAASGSVDLF</sequence>
<dbReference type="Proteomes" id="UP000202440">
    <property type="component" value="Chromosome"/>
</dbReference>
<accession>A0A222FR52</accession>
<proteinExistence type="inferred from homology"/>
<protein>
    <recommendedName>
        <fullName evidence="3">Probable chemoreceptor glutamine deamidase CheD</fullName>
        <ecNumber evidence="3">3.5.1.44</ecNumber>
    </recommendedName>
</protein>
<comment type="catalytic activity">
    <reaction evidence="3">
        <text>L-glutaminyl-[protein] + H2O = L-glutamyl-[protein] + NH4(+)</text>
        <dbReference type="Rhea" id="RHEA:16441"/>
        <dbReference type="Rhea" id="RHEA-COMP:10207"/>
        <dbReference type="Rhea" id="RHEA-COMP:10208"/>
        <dbReference type="ChEBI" id="CHEBI:15377"/>
        <dbReference type="ChEBI" id="CHEBI:28938"/>
        <dbReference type="ChEBI" id="CHEBI:29973"/>
        <dbReference type="ChEBI" id="CHEBI:30011"/>
        <dbReference type="EC" id="3.5.1.44"/>
    </reaction>
</comment>
<name>A0A222FR52_9GAMM</name>
<dbReference type="EC" id="3.5.1.44" evidence="3"/>